<dbReference type="AlphaFoldDB" id="A0A347UFC2"/>
<dbReference type="OrthoDB" id="9782449at2"/>
<dbReference type="PANTHER" id="PTHR18901:SF38">
    <property type="entry name" value="PSEUDOURIDINE-5'-PHOSPHATASE"/>
    <property type="match status" value="1"/>
</dbReference>
<gene>
    <name evidence="1" type="ORF">BAR1_06135</name>
</gene>
<keyword evidence="2" id="KW-1185">Reference proteome</keyword>
<reference evidence="1 2" key="1">
    <citation type="submission" date="2018-09" db="EMBL/GenBank/DDBJ databases">
        <title>Profundibacter amoris BAR1 gen. nov., sp. nov., a new member of the Roseobacter clade isolated at Lokis Castle Vent Field on the Arctic Mid-Oceanic Ridge.</title>
        <authorList>
            <person name="Le Moine Bauer S."/>
            <person name="Sjoeberg A.G."/>
            <person name="L'Haridon S."/>
            <person name="Stokke R."/>
            <person name="Roalkvam I."/>
            <person name="Steen I.H."/>
            <person name="Dahle H."/>
        </authorList>
    </citation>
    <scope>NUCLEOTIDE SEQUENCE [LARGE SCALE GENOMIC DNA]</scope>
    <source>
        <strain evidence="1 2">BAR1</strain>
    </source>
</reference>
<dbReference type="InterPro" id="IPR023214">
    <property type="entry name" value="HAD_sf"/>
</dbReference>
<sequence length="223" mass="24198">MPYQGVLFDMDGLLLDTERLVVECFRQATVEFGLPDMDNVVFRLIGLRADAGEVILRKALDGRVDYPEFYEGWYAHIRNRMAQGIPLKDGVPVLLELLQNQGLPCAVATSTHTPKAQEHLEIAGILPYFQTVTGGEQVKHGKPAPDIYHAAAASLGMKAKNCAAFEDSDPGASAAFASGARTVQVPDINTPAPEMRKLGHTIAPDILQGARMIGLIGRALIRH</sequence>
<evidence type="ECO:0000313" key="2">
    <source>
        <dbReference type="Proteomes" id="UP000261704"/>
    </source>
</evidence>
<dbReference type="InterPro" id="IPR036412">
    <property type="entry name" value="HAD-like_sf"/>
</dbReference>
<dbReference type="InterPro" id="IPR023198">
    <property type="entry name" value="PGP-like_dom2"/>
</dbReference>
<dbReference type="EMBL" id="CP032125">
    <property type="protein sequence ID" value="AXX97550.1"/>
    <property type="molecule type" value="Genomic_DNA"/>
</dbReference>
<evidence type="ECO:0000313" key="1">
    <source>
        <dbReference type="EMBL" id="AXX97550.1"/>
    </source>
</evidence>
<dbReference type="NCBIfam" id="TIGR01509">
    <property type="entry name" value="HAD-SF-IA-v3"/>
    <property type="match status" value="1"/>
</dbReference>
<proteinExistence type="predicted"/>
<dbReference type="PANTHER" id="PTHR18901">
    <property type="entry name" value="2-DEOXYGLUCOSE-6-PHOSPHATE PHOSPHATASE 2"/>
    <property type="match status" value="1"/>
</dbReference>
<dbReference type="InterPro" id="IPR006439">
    <property type="entry name" value="HAD-SF_hydro_IA"/>
</dbReference>
<organism evidence="1 2">
    <name type="scientific">Profundibacter amoris</name>
    <dbReference type="NCBI Taxonomy" id="2171755"/>
    <lineage>
        <taxon>Bacteria</taxon>
        <taxon>Pseudomonadati</taxon>
        <taxon>Pseudomonadota</taxon>
        <taxon>Alphaproteobacteria</taxon>
        <taxon>Rhodobacterales</taxon>
        <taxon>Paracoccaceae</taxon>
        <taxon>Profundibacter</taxon>
    </lineage>
</organism>
<dbReference type="InterPro" id="IPR041492">
    <property type="entry name" value="HAD_2"/>
</dbReference>
<dbReference type="KEGG" id="pamo:BAR1_06135"/>
<dbReference type="SFLD" id="SFLDS00003">
    <property type="entry name" value="Haloacid_Dehalogenase"/>
    <property type="match status" value="1"/>
</dbReference>
<dbReference type="Pfam" id="PF13419">
    <property type="entry name" value="HAD_2"/>
    <property type="match status" value="1"/>
</dbReference>
<dbReference type="SUPFAM" id="SSF56784">
    <property type="entry name" value="HAD-like"/>
    <property type="match status" value="1"/>
</dbReference>
<dbReference type="Proteomes" id="UP000261704">
    <property type="component" value="Chromosome"/>
</dbReference>
<name>A0A347UFC2_9RHOB</name>
<protein>
    <submittedName>
        <fullName evidence="1">HAD family phosphatase</fullName>
    </submittedName>
</protein>
<dbReference type="RefSeq" id="WP_118942207.1">
    <property type="nucleotide sequence ID" value="NZ_CP032125.1"/>
</dbReference>
<dbReference type="Gene3D" id="1.10.150.240">
    <property type="entry name" value="Putative phosphatase, domain 2"/>
    <property type="match status" value="1"/>
</dbReference>
<dbReference type="Gene3D" id="3.40.50.1000">
    <property type="entry name" value="HAD superfamily/HAD-like"/>
    <property type="match status" value="1"/>
</dbReference>
<accession>A0A347UFC2</accession>
<dbReference type="SFLD" id="SFLDG01129">
    <property type="entry name" value="C1.5:_HAD__Beta-PGM__Phosphata"/>
    <property type="match status" value="1"/>
</dbReference>